<evidence type="ECO:0000313" key="3">
    <source>
        <dbReference type="Proteomes" id="UP000247233"/>
    </source>
</evidence>
<dbReference type="PANTHER" id="PTHR37542:SF3">
    <property type="entry name" value="PRION-INHIBITION AND PROPAGATION HELO DOMAIN-CONTAINING PROTEIN"/>
    <property type="match status" value="1"/>
</dbReference>
<dbReference type="InterPro" id="IPR029498">
    <property type="entry name" value="HeLo_dom"/>
</dbReference>
<dbReference type="Gene3D" id="1.10.510.10">
    <property type="entry name" value="Transferase(Phosphotransferase) domain 1"/>
    <property type="match status" value="1"/>
</dbReference>
<gene>
    <name evidence="2" type="ORF">BO70DRAFT_320362</name>
</gene>
<reference evidence="2 3" key="1">
    <citation type="submission" date="2016-12" db="EMBL/GenBank/DDBJ databases">
        <title>The genomes of Aspergillus section Nigri reveals drivers in fungal speciation.</title>
        <authorList>
            <consortium name="DOE Joint Genome Institute"/>
            <person name="Vesth T.C."/>
            <person name="Nybo J."/>
            <person name="Theobald S."/>
            <person name="Brandl J."/>
            <person name="Frisvad J.C."/>
            <person name="Nielsen K.F."/>
            <person name="Lyhne E.K."/>
            <person name="Kogle M.E."/>
            <person name="Kuo A."/>
            <person name="Riley R."/>
            <person name="Clum A."/>
            <person name="Nolan M."/>
            <person name="Lipzen A."/>
            <person name="Salamov A."/>
            <person name="Henrissat B."/>
            <person name="Wiebenga A."/>
            <person name="De Vries R.P."/>
            <person name="Grigoriev I.V."/>
            <person name="Mortensen U.H."/>
            <person name="Andersen M.R."/>
            <person name="Baker S.E."/>
        </authorList>
    </citation>
    <scope>NUCLEOTIDE SEQUENCE [LARGE SCALE GENOMIC DNA]</scope>
    <source>
        <strain evidence="2 3">CBS 117.55</strain>
    </source>
</reference>
<keyword evidence="3" id="KW-1185">Reference proteome</keyword>
<dbReference type="AlphaFoldDB" id="A0A317VIG6"/>
<dbReference type="GeneID" id="37062711"/>
<name>A0A317VIG6_9EURO</name>
<dbReference type="OrthoDB" id="1911848at2759"/>
<dbReference type="Gene3D" id="1.20.120.1020">
    <property type="entry name" value="Prion-inhibition and propagation, HeLo domain"/>
    <property type="match status" value="1"/>
</dbReference>
<dbReference type="Proteomes" id="UP000247233">
    <property type="component" value="Unassembled WGS sequence"/>
</dbReference>
<dbReference type="Pfam" id="PF14479">
    <property type="entry name" value="HeLo"/>
    <property type="match status" value="1"/>
</dbReference>
<evidence type="ECO:0000313" key="2">
    <source>
        <dbReference type="EMBL" id="PWY73021.1"/>
    </source>
</evidence>
<accession>A0A317VIG6</accession>
<dbReference type="GO" id="GO:0005524">
    <property type="term" value="F:ATP binding"/>
    <property type="evidence" value="ECO:0007669"/>
    <property type="project" value="InterPro"/>
</dbReference>
<dbReference type="EMBL" id="MSFL01000025">
    <property type="protein sequence ID" value="PWY73021.1"/>
    <property type="molecule type" value="Genomic_DNA"/>
</dbReference>
<dbReference type="GO" id="GO:0004672">
    <property type="term" value="F:protein kinase activity"/>
    <property type="evidence" value="ECO:0007669"/>
    <property type="project" value="InterPro"/>
</dbReference>
<dbReference type="RefSeq" id="XP_025396675.1">
    <property type="nucleotide sequence ID" value="XM_025540474.1"/>
</dbReference>
<proteinExistence type="predicted"/>
<dbReference type="InterPro" id="IPR011009">
    <property type="entry name" value="Kinase-like_dom_sf"/>
</dbReference>
<evidence type="ECO:0000259" key="1">
    <source>
        <dbReference type="PROSITE" id="PS50011"/>
    </source>
</evidence>
<comment type="caution">
    <text evidence="2">The sequence shown here is derived from an EMBL/GenBank/DDBJ whole genome shotgun (WGS) entry which is preliminary data.</text>
</comment>
<dbReference type="VEuPathDB" id="FungiDB:BO70DRAFT_320362"/>
<dbReference type="InterPro" id="IPR000719">
    <property type="entry name" value="Prot_kinase_dom"/>
</dbReference>
<dbReference type="PROSITE" id="PS50011">
    <property type="entry name" value="PROTEIN_KINASE_DOM"/>
    <property type="match status" value="1"/>
</dbReference>
<feature type="domain" description="Protein kinase" evidence="1">
    <location>
        <begin position="191"/>
        <end position="580"/>
    </location>
</feature>
<sequence>MDPVTAAGLALAVPGLAFQAFAGCVQGFVILSTAHNFGKDATFLRTILNVEEYRFVQWADAVGLTATEGRMSPRINHVLAEELLVHLKDRLDSSKLKQRYSLDLRPAESSVQGTTGDIKVDPEAPDVLAKAVSHGRRAEIIERARLIQGRTQFPKRLWWAVIDKTKFQDLILDVRQIVDSLWNLLEPVRLRELSQQVGQTLTAVVDMSHDLEALKGLQASFTGKHVKLPEDAILSAAVDLKVVREQLPGESTRDSDPIPLYSAGPEPLKPLNRSFLKRASGTRGARGTFIAEYDGKPVLCETKVVHGRMKSKLRLRSENLARLLSLPKGPSFMTLQCLGFVEDMDEFVFLYDYPPGSDLSAPPRSLQDLLRDSKMKLPSATARLKLALEICSTLLTVHTSGWLHKNIRSENILFFTPCHPCATIAALPQPYLTGFTFARADSPIEISDQASEDPLSDIYRHPEALGEPSMSYAMCMDLYSLGAVMVEIAEWRPLKHIIKRHVDVGKKDVDISISALAGTRNWLLHEFVDRGQVEFRMGDVYGGGVSRFLRSEPKETDNGSSTSDLLAFQRFVHELSLCCV</sequence>
<dbReference type="PANTHER" id="PTHR37542">
    <property type="entry name" value="HELO DOMAIN-CONTAINING PROTEIN-RELATED"/>
    <property type="match status" value="1"/>
</dbReference>
<organism evidence="2 3">
    <name type="scientific">Aspergillus heteromorphus CBS 117.55</name>
    <dbReference type="NCBI Taxonomy" id="1448321"/>
    <lineage>
        <taxon>Eukaryota</taxon>
        <taxon>Fungi</taxon>
        <taxon>Dikarya</taxon>
        <taxon>Ascomycota</taxon>
        <taxon>Pezizomycotina</taxon>
        <taxon>Eurotiomycetes</taxon>
        <taxon>Eurotiomycetidae</taxon>
        <taxon>Eurotiales</taxon>
        <taxon>Aspergillaceae</taxon>
        <taxon>Aspergillus</taxon>
        <taxon>Aspergillus subgen. Circumdati</taxon>
    </lineage>
</organism>
<dbReference type="STRING" id="1448321.A0A317VIG6"/>
<dbReference type="SUPFAM" id="SSF56112">
    <property type="entry name" value="Protein kinase-like (PK-like)"/>
    <property type="match status" value="1"/>
</dbReference>
<protein>
    <recommendedName>
        <fullName evidence="1">Protein kinase domain-containing protein</fullName>
    </recommendedName>
</protein>
<dbReference type="InterPro" id="IPR038305">
    <property type="entry name" value="HeLo_sf"/>
</dbReference>